<evidence type="ECO:0000259" key="5">
    <source>
        <dbReference type="SMART" id="SM00499"/>
    </source>
</evidence>
<evidence type="ECO:0000256" key="2">
    <source>
        <dbReference type="ARBA" id="ARBA00023157"/>
    </source>
</evidence>
<comment type="similarity">
    <text evidence="1 3">Belongs to the plant LTP family.</text>
</comment>
<feature type="signal peptide" evidence="4">
    <location>
        <begin position="1"/>
        <end position="33"/>
    </location>
</feature>
<dbReference type="GO" id="GO:0008289">
    <property type="term" value="F:lipid binding"/>
    <property type="evidence" value="ECO:0007669"/>
    <property type="project" value="UniProtKB-KW"/>
</dbReference>
<comment type="function">
    <text evidence="3">Plant non-specific lipid-transfer proteins transfer phospholipids as well as galactolipids across membranes. May play a role in wax or cutin deposition in the cell walls of expanding epidermal cells and certain secretory tissues.</text>
</comment>
<protein>
    <recommendedName>
        <fullName evidence="3">Non-specific lipid-transfer protein</fullName>
    </recommendedName>
</protein>
<dbReference type="Pfam" id="PF00234">
    <property type="entry name" value="Tryp_alpha_amyl"/>
    <property type="match status" value="1"/>
</dbReference>
<feature type="domain" description="Bifunctional inhibitor/plant lipid transfer protein/seed storage helical" evidence="5">
    <location>
        <begin position="38"/>
        <end position="126"/>
    </location>
</feature>
<proteinExistence type="inferred from homology"/>
<dbReference type="GO" id="GO:0006869">
    <property type="term" value="P:lipid transport"/>
    <property type="evidence" value="ECO:0007669"/>
    <property type="project" value="InterPro"/>
</dbReference>
<gene>
    <name evidence="6" type="ORF">LTRI10_LOCUS23944</name>
</gene>
<keyword evidence="2" id="KW-1015">Disulfide bond</keyword>
<evidence type="ECO:0000313" key="7">
    <source>
        <dbReference type="Proteomes" id="UP001497516"/>
    </source>
</evidence>
<evidence type="ECO:0000256" key="3">
    <source>
        <dbReference type="RuleBase" id="RU000628"/>
    </source>
</evidence>
<dbReference type="Gene3D" id="1.10.110.10">
    <property type="entry name" value="Plant lipid-transfer and hydrophobic proteins"/>
    <property type="match status" value="1"/>
</dbReference>
<evidence type="ECO:0000313" key="6">
    <source>
        <dbReference type="EMBL" id="CAL1382628.1"/>
    </source>
</evidence>
<keyword evidence="4" id="KW-0732">Signal</keyword>
<sequence length="131" mass="14509">MNPWTKLMMMVFNSMAVSCLVLMICHCATGSNAAAISCDDVTHSAKPCLDYARGNGDEKTVPPKCCNGMRTLSDKAKTAEDKEVACKCLKKIFKTPMLNLVESRLNVIPENCRVNVPFKLSKNLQCKEYVN</sequence>
<feature type="chain" id="PRO_5043729737" description="Non-specific lipid-transfer protein" evidence="4">
    <location>
        <begin position="34"/>
        <end position="131"/>
    </location>
</feature>
<dbReference type="SUPFAM" id="SSF47699">
    <property type="entry name" value="Bifunctional inhibitor/lipid-transfer protein/seed storage 2S albumin"/>
    <property type="match status" value="1"/>
</dbReference>
<dbReference type="PANTHER" id="PTHR33076">
    <property type="entry name" value="NON-SPECIFIC LIPID-TRANSFER PROTEIN 2-RELATED"/>
    <property type="match status" value="1"/>
</dbReference>
<evidence type="ECO:0000256" key="4">
    <source>
        <dbReference type="SAM" id="SignalP"/>
    </source>
</evidence>
<dbReference type="PRINTS" id="PR00382">
    <property type="entry name" value="LIPIDTRNSFER"/>
</dbReference>
<keyword evidence="3" id="KW-0446">Lipid-binding</keyword>
<evidence type="ECO:0000256" key="1">
    <source>
        <dbReference type="ARBA" id="ARBA00009748"/>
    </source>
</evidence>
<dbReference type="InterPro" id="IPR016140">
    <property type="entry name" value="Bifunc_inhib/LTP/seed_store"/>
</dbReference>
<name>A0AAV2EAI9_9ROSI</name>
<dbReference type="SMART" id="SM00499">
    <property type="entry name" value="AAI"/>
    <property type="match status" value="1"/>
</dbReference>
<dbReference type="InterPro" id="IPR000528">
    <property type="entry name" value="Plant_nsLTP"/>
</dbReference>
<dbReference type="InterPro" id="IPR036312">
    <property type="entry name" value="Bifun_inhib/LTP/seed_sf"/>
</dbReference>
<keyword evidence="7" id="KW-1185">Reference proteome</keyword>
<keyword evidence="3" id="KW-0813">Transport</keyword>
<reference evidence="6 7" key="1">
    <citation type="submission" date="2024-04" db="EMBL/GenBank/DDBJ databases">
        <authorList>
            <person name="Fracassetti M."/>
        </authorList>
    </citation>
    <scope>NUCLEOTIDE SEQUENCE [LARGE SCALE GENOMIC DNA]</scope>
</reference>
<accession>A0AAV2EAI9</accession>
<dbReference type="PROSITE" id="PS51257">
    <property type="entry name" value="PROKAR_LIPOPROTEIN"/>
    <property type="match status" value="1"/>
</dbReference>
<dbReference type="AlphaFoldDB" id="A0AAV2EAI9"/>
<dbReference type="EMBL" id="OZ034817">
    <property type="protein sequence ID" value="CAL1382628.1"/>
    <property type="molecule type" value="Genomic_DNA"/>
</dbReference>
<organism evidence="6 7">
    <name type="scientific">Linum trigynum</name>
    <dbReference type="NCBI Taxonomy" id="586398"/>
    <lineage>
        <taxon>Eukaryota</taxon>
        <taxon>Viridiplantae</taxon>
        <taxon>Streptophyta</taxon>
        <taxon>Embryophyta</taxon>
        <taxon>Tracheophyta</taxon>
        <taxon>Spermatophyta</taxon>
        <taxon>Magnoliopsida</taxon>
        <taxon>eudicotyledons</taxon>
        <taxon>Gunneridae</taxon>
        <taxon>Pentapetalae</taxon>
        <taxon>rosids</taxon>
        <taxon>fabids</taxon>
        <taxon>Malpighiales</taxon>
        <taxon>Linaceae</taxon>
        <taxon>Linum</taxon>
    </lineage>
</organism>
<dbReference type="CDD" id="cd01960">
    <property type="entry name" value="nsLTP1"/>
    <property type="match status" value="1"/>
</dbReference>
<dbReference type="Proteomes" id="UP001497516">
    <property type="component" value="Chromosome 4"/>
</dbReference>